<proteinExistence type="predicted"/>
<sequence length="313" mass="35611">MLRSATVELCWYPREVLVMIVRIRSLMTRNVPTPYEATRLVYTQDMVAIPTRHEGVEILVPSTEIIEISSDDALTNSWDGASSQQISQEIPIPRVFMPEYGYTPYIPPESSESLLDSEYNASYGGNAYVQGGTSAPSFGLPEERIPYEGKPWVNLNSEATVENLWWDMERDAERGRPIEPERDSAAKLEAFVRYHCEILEAHERNQNEAVVNQVPVTNQNVGVVKENVSDENPNNVVEVNQVETRNQVVEENPNQVNESRVVEEHRDDDVEVNQSREETVAENEISRAVEMGSPQEEGLEGDFVLELKREREF</sequence>
<evidence type="ECO:0000313" key="2">
    <source>
        <dbReference type="EMBL" id="CAA7029113.1"/>
    </source>
</evidence>
<dbReference type="AlphaFoldDB" id="A0A6D2IJJ8"/>
<feature type="region of interest" description="Disordered" evidence="1">
    <location>
        <begin position="264"/>
        <end position="301"/>
    </location>
</feature>
<evidence type="ECO:0000256" key="1">
    <source>
        <dbReference type="SAM" id="MobiDB-lite"/>
    </source>
</evidence>
<reference evidence="2" key="1">
    <citation type="submission" date="2020-01" db="EMBL/GenBank/DDBJ databases">
        <authorList>
            <person name="Mishra B."/>
        </authorList>
    </citation>
    <scope>NUCLEOTIDE SEQUENCE [LARGE SCALE GENOMIC DNA]</scope>
</reference>
<keyword evidence="3" id="KW-1185">Reference proteome</keyword>
<feature type="compositionally biased region" description="Basic and acidic residues" evidence="1">
    <location>
        <begin position="264"/>
        <end position="287"/>
    </location>
</feature>
<dbReference type="EMBL" id="CACVBM020001076">
    <property type="protein sequence ID" value="CAA7029113.1"/>
    <property type="molecule type" value="Genomic_DNA"/>
</dbReference>
<evidence type="ECO:0000313" key="3">
    <source>
        <dbReference type="Proteomes" id="UP000467841"/>
    </source>
</evidence>
<protein>
    <submittedName>
        <fullName evidence="2">Uncharacterized protein</fullName>
    </submittedName>
</protein>
<accession>A0A6D2IJJ8</accession>
<gene>
    <name evidence="2" type="ORF">MERR_LOCUS16348</name>
</gene>
<comment type="caution">
    <text evidence="2">The sequence shown here is derived from an EMBL/GenBank/DDBJ whole genome shotgun (WGS) entry which is preliminary data.</text>
</comment>
<name>A0A6D2IJJ8_9BRAS</name>
<organism evidence="2 3">
    <name type="scientific">Microthlaspi erraticum</name>
    <dbReference type="NCBI Taxonomy" id="1685480"/>
    <lineage>
        <taxon>Eukaryota</taxon>
        <taxon>Viridiplantae</taxon>
        <taxon>Streptophyta</taxon>
        <taxon>Embryophyta</taxon>
        <taxon>Tracheophyta</taxon>
        <taxon>Spermatophyta</taxon>
        <taxon>Magnoliopsida</taxon>
        <taxon>eudicotyledons</taxon>
        <taxon>Gunneridae</taxon>
        <taxon>Pentapetalae</taxon>
        <taxon>rosids</taxon>
        <taxon>malvids</taxon>
        <taxon>Brassicales</taxon>
        <taxon>Brassicaceae</taxon>
        <taxon>Coluteocarpeae</taxon>
        <taxon>Microthlaspi</taxon>
    </lineage>
</organism>
<dbReference type="Proteomes" id="UP000467841">
    <property type="component" value="Unassembled WGS sequence"/>
</dbReference>